<sequence length="78" mass="8683">MKLYKHPQTLRSRTLASRNRGEREIEVMNTLAMSAAFQATDPTVPVGTAALRRLGKVDLTPHRSRDSLARFSDVEDGS</sequence>
<reference evidence="2" key="1">
    <citation type="journal article" date="2023" name="GigaByte">
        <title>Genome assembly of the bearded iris, Iris pallida Lam.</title>
        <authorList>
            <person name="Bruccoleri R.E."/>
            <person name="Oakeley E.J."/>
            <person name="Faust A.M.E."/>
            <person name="Altorfer M."/>
            <person name="Dessus-Babus S."/>
            <person name="Burckhardt D."/>
            <person name="Oertli M."/>
            <person name="Naumann U."/>
            <person name="Petersen F."/>
            <person name="Wong J."/>
        </authorList>
    </citation>
    <scope>NUCLEOTIDE SEQUENCE</scope>
    <source>
        <strain evidence="2">GSM-AAB239-AS_SAM_17_03QT</strain>
    </source>
</reference>
<evidence type="ECO:0000313" key="1">
    <source>
        <dbReference type="EMBL" id="KAJ6824272.1"/>
    </source>
</evidence>
<evidence type="ECO:0000313" key="3">
    <source>
        <dbReference type="Proteomes" id="UP001140949"/>
    </source>
</evidence>
<dbReference type="EMBL" id="JANAVB010022360">
    <property type="protein sequence ID" value="KAJ6824272.1"/>
    <property type="molecule type" value="Genomic_DNA"/>
</dbReference>
<accession>A0AAX6HD31</accession>
<protein>
    <submittedName>
        <fullName evidence="2">Uncharacterized protein</fullName>
    </submittedName>
</protein>
<keyword evidence="3" id="KW-1185">Reference proteome</keyword>
<dbReference type="EMBL" id="JANAVB010010360">
    <property type="protein sequence ID" value="KAJ6838949.1"/>
    <property type="molecule type" value="Genomic_DNA"/>
</dbReference>
<proteinExistence type="predicted"/>
<dbReference type="AlphaFoldDB" id="A0AAX6HD31"/>
<evidence type="ECO:0000313" key="2">
    <source>
        <dbReference type="EMBL" id="KAJ6838949.1"/>
    </source>
</evidence>
<reference evidence="2" key="2">
    <citation type="submission" date="2023-04" db="EMBL/GenBank/DDBJ databases">
        <authorList>
            <person name="Bruccoleri R.E."/>
            <person name="Oakeley E.J."/>
            <person name="Faust A.-M."/>
            <person name="Dessus-Babus S."/>
            <person name="Altorfer M."/>
            <person name="Burckhardt D."/>
            <person name="Oertli M."/>
            <person name="Naumann U."/>
            <person name="Petersen F."/>
            <person name="Wong J."/>
        </authorList>
    </citation>
    <scope>NUCLEOTIDE SEQUENCE</scope>
    <source>
        <strain evidence="2">GSM-AAB239-AS_SAM_17_03QT</strain>
        <tissue evidence="2">Leaf</tissue>
    </source>
</reference>
<dbReference type="Proteomes" id="UP001140949">
    <property type="component" value="Unassembled WGS sequence"/>
</dbReference>
<organism evidence="2 3">
    <name type="scientific">Iris pallida</name>
    <name type="common">Sweet iris</name>
    <dbReference type="NCBI Taxonomy" id="29817"/>
    <lineage>
        <taxon>Eukaryota</taxon>
        <taxon>Viridiplantae</taxon>
        <taxon>Streptophyta</taxon>
        <taxon>Embryophyta</taxon>
        <taxon>Tracheophyta</taxon>
        <taxon>Spermatophyta</taxon>
        <taxon>Magnoliopsida</taxon>
        <taxon>Liliopsida</taxon>
        <taxon>Asparagales</taxon>
        <taxon>Iridaceae</taxon>
        <taxon>Iridoideae</taxon>
        <taxon>Irideae</taxon>
        <taxon>Iris</taxon>
    </lineage>
</organism>
<name>A0AAX6HD31_IRIPA</name>
<comment type="caution">
    <text evidence="2">The sequence shown here is derived from an EMBL/GenBank/DDBJ whole genome shotgun (WGS) entry which is preliminary data.</text>
</comment>
<gene>
    <name evidence="1" type="ORF">M6B38_102530</name>
    <name evidence="2" type="ORF">M6B38_317345</name>
</gene>